<evidence type="ECO:0000259" key="11">
    <source>
        <dbReference type="PROSITE" id="PS52015"/>
    </source>
</evidence>
<dbReference type="Gene3D" id="3.30.1150.10">
    <property type="match status" value="1"/>
</dbReference>
<evidence type="ECO:0000256" key="3">
    <source>
        <dbReference type="ARBA" id="ARBA00022448"/>
    </source>
</evidence>
<evidence type="ECO:0000256" key="4">
    <source>
        <dbReference type="ARBA" id="ARBA00022475"/>
    </source>
</evidence>
<keyword evidence="3" id="KW-0813">Transport</keyword>
<feature type="region of interest" description="Disordered" evidence="10">
    <location>
        <begin position="57"/>
        <end position="148"/>
    </location>
</feature>
<evidence type="ECO:0000256" key="7">
    <source>
        <dbReference type="ARBA" id="ARBA00022927"/>
    </source>
</evidence>
<dbReference type="EMBL" id="JAVRHY010000007">
    <property type="protein sequence ID" value="MDT0618721.1"/>
    <property type="molecule type" value="Genomic_DNA"/>
</dbReference>
<evidence type="ECO:0000313" key="12">
    <source>
        <dbReference type="EMBL" id="MDT0618721.1"/>
    </source>
</evidence>
<keyword evidence="4" id="KW-1003">Cell membrane</keyword>
<comment type="similarity">
    <text evidence="2">Belongs to the TonB family.</text>
</comment>
<gene>
    <name evidence="12" type="ORF">RM531_09550</name>
</gene>
<dbReference type="RefSeq" id="WP_311658899.1">
    <property type="nucleotide sequence ID" value="NZ_JAVRHY010000007.1"/>
</dbReference>
<name>A0ABU3BCJ9_9GAMM</name>
<feature type="domain" description="TonB C-terminal" evidence="11">
    <location>
        <begin position="149"/>
        <end position="240"/>
    </location>
</feature>
<dbReference type="SUPFAM" id="SSF74653">
    <property type="entry name" value="TolA/TonB C-terminal domain"/>
    <property type="match status" value="1"/>
</dbReference>
<dbReference type="InterPro" id="IPR037682">
    <property type="entry name" value="TonB_C"/>
</dbReference>
<keyword evidence="8" id="KW-1133">Transmembrane helix</keyword>
<dbReference type="PANTHER" id="PTHR33446">
    <property type="entry name" value="PROTEIN TONB-RELATED"/>
    <property type="match status" value="1"/>
</dbReference>
<dbReference type="PROSITE" id="PS52015">
    <property type="entry name" value="TONB_CTD"/>
    <property type="match status" value="1"/>
</dbReference>
<comment type="subcellular location">
    <subcellularLocation>
        <location evidence="1">Cell inner membrane</location>
        <topology evidence="1">Single-pass membrane protein</topology>
        <orientation evidence="1">Periplasmic side</orientation>
    </subcellularLocation>
</comment>
<keyword evidence="6" id="KW-0812">Transmembrane</keyword>
<keyword evidence="9" id="KW-0472">Membrane</keyword>
<comment type="caution">
    <text evidence="12">The sequence shown here is derived from an EMBL/GenBank/DDBJ whole genome shotgun (WGS) entry which is preliminary data.</text>
</comment>
<evidence type="ECO:0000256" key="9">
    <source>
        <dbReference type="ARBA" id="ARBA00023136"/>
    </source>
</evidence>
<dbReference type="Proteomes" id="UP001259982">
    <property type="component" value="Unassembled WGS sequence"/>
</dbReference>
<reference evidence="12 13" key="1">
    <citation type="submission" date="2023-09" db="EMBL/GenBank/DDBJ databases">
        <authorList>
            <person name="Rey-Velasco X."/>
        </authorList>
    </citation>
    <scope>NUCLEOTIDE SEQUENCE [LARGE SCALE GENOMIC DNA]</scope>
    <source>
        <strain evidence="12 13">P385</strain>
    </source>
</reference>
<dbReference type="NCBIfam" id="TIGR01352">
    <property type="entry name" value="tonB_Cterm"/>
    <property type="match status" value="1"/>
</dbReference>
<evidence type="ECO:0000256" key="2">
    <source>
        <dbReference type="ARBA" id="ARBA00006555"/>
    </source>
</evidence>
<dbReference type="Pfam" id="PF03544">
    <property type="entry name" value="TonB_C"/>
    <property type="match status" value="1"/>
</dbReference>
<protein>
    <submittedName>
        <fullName evidence="12">Energy transducer TonB</fullName>
    </submittedName>
</protein>
<sequence length="240" mass="25711">MTALPLRRHWLGAGLLAALLHAGIAALIMLLVPNSPSALVPSEQGVKINLESMGDAMSSAAAPAPEPVEAVEPDVPAPDVAEAPTRDNPVPEASDQDVLAASAADQPSAETADPTVPSETVEALTITPDATPEPETREPTRGGGDPTEAYIDTVRGWLSDNKQYPEQAQQRGDEGVVRIYFVVDREGNILEYRILESSGIALLDREVEALIDRAQPLPAMPDDLRRNRIELEVDIEFSLN</sequence>
<dbReference type="InterPro" id="IPR006260">
    <property type="entry name" value="TonB/TolA_C"/>
</dbReference>
<feature type="compositionally biased region" description="Low complexity" evidence="10">
    <location>
        <begin position="60"/>
        <end position="83"/>
    </location>
</feature>
<keyword evidence="7" id="KW-0653">Protein transport</keyword>
<keyword evidence="5" id="KW-0997">Cell inner membrane</keyword>
<evidence type="ECO:0000256" key="5">
    <source>
        <dbReference type="ARBA" id="ARBA00022519"/>
    </source>
</evidence>
<evidence type="ECO:0000256" key="8">
    <source>
        <dbReference type="ARBA" id="ARBA00022989"/>
    </source>
</evidence>
<dbReference type="InterPro" id="IPR051045">
    <property type="entry name" value="TonB-dependent_transducer"/>
</dbReference>
<evidence type="ECO:0000256" key="10">
    <source>
        <dbReference type="SAM" id="MobiDB-lite"/>
    </source>
</evidence>
<dbReference type="PANTHER" id="PTHR33446:SF2">
    <property type="entry name" value="PROTEIN TONB"/>
    <property type="match status" value="1"/>
</dbReference>
<accession>A0ABU3BCJ9</accession>
<organism evidence="12 13">
    <name type="scientific">Spectribacter acetivorans</name>
    <dbReference type="NCBI Taxonomy" id="3075603"/>
    <lineage>
        <taxon>Bacteria</taxon>
        <taxon>Pseudomonadati</taxon>
        <taxon>Pseudomonadota</taxon>
        <taxon>Gammaproteobacteria</taxon>
        <taxon>Salinisphaerales</taxon>
        <taxon>Salinisphaeraceae</taxon>
        <taxon>Spectribacter</taxon>
    </lineage>
</organism>
<proteinExistence type="inferred from homology"/>
<evidence type="ECO:0000256" key="6">
    <source>
        <dbReference type="ARBA" id="ARBA00022692"/>
    </source>
</evidence>
<evidence type="ECO:0000256" key="1">
    <source>
        <dbReference type="ARBA" id="ARBA00004383"/>
    </source>
</evidence>
<evidence type="ECO:0000313" key="13">
    <source>
        <dbReference type="Proteomes" id="UP001259982"/>
    </source>
</evidence>
<keyword evidence="13" id="KW-1185">Reference proteome</keyword>